<accession>A0A1I0G9F5</accession>
<protein>
    <recommendedName>
        <fullName evidence="3">DUF3224 domain-containing protein</fullName>
    </recommendedName>
</protein>
<dbReference type="STRING" id="349064.SAMN05660429_02368"/>
<dbReference type="Pfam" id="PF11528">
    <property type="entry name" value="DUF3224"/>
    <property type="match status" value="1"/>
</dbReference>
<evidence type="ECO:0000313" key="1">
    <source>
        <dbReference type="EMBL" id="SET67508.1"/>
    </source>
</evidence>
<name>A0A1I0G9F5_THASX</name>
<gene>
    <name evidence="1" type="ORF">SAMN05660429_02368</name>
</gene>
<evidence type="ECO:0008006" key="3">
    <source>
        <dbReference type="Google" id="ProtNLM"/>
    </source>
</evidence>
<dbReference type="InterPro" id="IPR023159">
    <property type="entry name" value="SO1590-like_sf"/>
</dbReference>
<reference evidence="1 2" key="1">
    <citation type="submission" date="2016-10" db="EMBL/GenBank/DDBJ databases">
        <authorList>
            <person name="de Groot N.N."/>
        </authorList>
    </citation>
    <scope>NUCLEOTIDE SEQUENCE [LARGE SCALE GENOMIC DNA]</scope>
    <source>
        <strain evidence="1 2">DSM 19706</strain>
    </source>
</reference>
<sequence>MEISGSFTIQSWDEQDLQSFTEQSKMVSAHIKQMYEGDLQGESNVEYVMAYKTDGTAEFTGLEHFSGTLKGNPVQWVFKHLGMFQNGIATSQFTLVEDLTDTVKHTLAGSFSATHGGKADYMIRVKNA</sequence>
<organism evidence="1 2">
    <name type="scientific">Thalassotalea agarivorans</name>
    <name type="common">Thalassomonas agarivorans</name>
    <dbReference type="NCBI Taxonomy" id="349064"/>
    <lineage>
        <taxon>Bacteria</taxon>
        <taxon>Pseudomonadati</taxon>
        <taxon>Pseudomonadota</taxon>
        <taxon>Gammaproteobacteria</taxon>
        <taxon>Alteromonadales</taxon>
        <taxon>Colwelliaceae</taxon>
        <taxon>Thalassotalea</taxon>
    </lineage>
</organism>
<proteinExistence type="predicted"/>
<dbReference type="SUPFAM" id="SSF159238">
    <property type="entry name" value="SO1590-like"/>
    <property type="match status" value="1"/>
</dbReference>
<dbReference type="Gene3D" id="2.40.350.10">
    <property type="entry name" value="SO1590-like"/>
    <property type="match status" value="1"/>
</dbReference>
<dbReference type="RefSeq" id="WP_093330657.1">
    <property type="nucleotide sequence ID" value="NZ_AP027363.1"/>
</dbReference>
<dbReference type="InterPro" id="IPR021607">
    <property type="entry name" value="DUF3224"/>
</dbReference>
<dbReference type="EMBL" id="FOHK01000011">
    <property type="protein sequence ID" value="SET67508.1"/>
    <property type="molecule type" value="Genomic_DNA"/>
</dbReference>
<dbReference type="OrthoDB" id="69764at2"/>
<evidence type="ECO:0000313" key="2">
    <source>
        <dbReference type="Proteomes" id="UP000199308"/>
    </source>
</evidence>
<dbReference type="AlphaFoldDB" id="A0A1I0G9F5"/>
<dbReference type="Proteomes" id="UP000199308">
    <property type="component" value="Unassembled WGS sequence"/>
</dbReference>
<keyword evidence="2" id="KW-1185">Reference proteome</keyword>